<dbReference type="PATRIC" id="fig|1340495.3.peg.1505"/>
<dbReference type="AlphaFoldDB" id="R9WKX0"/>
<proteinExistence type="predicted"/>
<evidence type="ECO:0000313" key="1">
    <source>
        <dbReference type="EMBL" id="AGN99712.1"/>
    </source>
</evidence>
<reference evidence="1 2" key="1">
    <citation type="submission" date="2013-06" db="EMBL/GenBank/DDBJ databases">
        <title>The Complete Genome Sequence of Lactobacillus reuteri I5007, a Probiotic Strain Isolated from Healthy Pig.</title>
        <authorList>
            <person name="Hou C."/>
            <person name="Qiao S."/>
            <person name="Zeng X."/>
            <person name="Ma X."/>
            <person name="Yang F."/>
        </authorList>
    </citation>
    <scope>NUCLEOTIDE SEQUENCE [LARGE SCALE GENOMIC DNA]</scope>
    <source>
        <strain evidence="1 2">I5007</strain>
    </source>
</reference>
<dbReference type="EMBL" id="CP006011">
    <property type="protein sequence ID" value="AGN99712.1"/>
    <property type="molecule type" value="Genomic_DNA"/>
</dbReference>
<organism evidence="1 2">
    <name type="scientific">Limosilactobacillus reuteri I5007</name>
    <dbReference type="NCBI Taxonomy" id="1340495"/>
    <lineage>
        <taxon>Bacteria</taxon>
        <taxon>Bacillati</taxon>
        <taxon>Bacillota</taxon>
        <taxon>Bacilli</taxon>
        <taxon>Lactobacillales</taxon>
        <taxon>Lactobacillaceae</taxon>
        <taxon>Limosilactobacillus</taxon>
    </lineage>
</organism>
<accession>R9WKX0</accession>
<evidence type="ECO:0000313" key="2">
    <source>
        <dbReference type="Proteomes" id="UP000014360"/>
    </source>
</evidence>
<name>R9WKX0_LIMRT</name>
<dbReference type="HOGENOM" id="CLU_2093755_0_0_9"/>
<dbReference type="KEGG" id="lrt:LRI_1503"/>
<sequence length="116" mass="13270">MKKQTLKFNDGEITTNFNKTIVVHKDLKNNETWLCIPGLPSDGQANKIGRVTRPTLTKDKRYFIVDDDHKGNSFLAMVQGNLRAVPTEKAVQISNKHFIELAQSFLDDMKKEIDHE</sequence>
<dbReference type="RefSeq" id="WP_016497034.1">
    <property type="nucleotide sequence ID" value="NC_021494.1"/>
</dbReference>
<protein>
    <submittedName>
        <fullName evidence="1">Uncharacterized protein</fullName>
    </submittedName>
</protein>
<gene>
    <name evidence="1" type="ORF">LRI_1503</name>
</gene>
<dbReference type="Proteomes" id="UP000014360">
    <property type="component" value="Chromosome"/>
</dbReference>